<name>A0A1U6IID3_9SPHN</name>
<accession>A0A1U6IID3</accession>
<keyword evidence="2" id="KW-1185">Reference proteome</keyword>
<evidence type="ECO:0000313" key="1">
    <source>
        <dbReference type="EMBL" id="SLK07769.1"/>
    </source>
</evidence>
<reference evidence="2" key="1">
    <citation type="submission" date="2017-02" db="EMBL/GenBank/DDBJ databases">
        <authorList>
            <person name="Varghese N."/>
            <person name="Submissions S."/>
        </authorList>
    </citation>
    <scope>NUCLEOTIDE SEQUENCE [LARGE SCALE GENOMIC DNA]</scope>
    <source>
        <strain evidence="2">SM117</strain>
    </source>
</reference>
<dbReference type="EMBL" id="FVZE01000007">
    <property type="protein sequence ID" value="SLK07769.1"/>
    <property type="molecule type" value="Genomic_DNA"/>
</dbReference>
<dbReference type="Proteomes" id="UP000190989">
    <property type="component" value="Unassembled WGS sequence"/>
</dbReference>
<sequence length="108" mass="12153">MSRYSLKPLPHRSDVFEVAVGWDPGLDTFFVMVFGVVEADHDPEVLHWLGGQPRQIATVEELEAEISPYAKLPMELGRHLRNDQRDGDAGPSQRLSRFISKLLIAAAR</sequence>
<protein>
    <submittedName>
        <fullName evidence="1">Uncharacterized protein</fullName>
    </submittedName>
</protein>
<gene>
    <name evidence="1" type="ORF">SAMN06295987_10746</name>
</gene>
<evidence type="ECO:0000313" key="2">
    <source>
        <dbReference type="Proteomes" id="UP000190989"/>
    </source>
</evidence>
<dbReference type="STRING" id="428990.SAMN06295987_10746"/>
<dbReference type="AlphaFoldDB" id="A0A1U6IID3"/>
<proteinExistence type="predicted"/>
<dbReference type="RefSeq" id="WP_079731413.1">
    <property type="nucleotide sequence ID" value="NZ_FVZE01000007.1"/>
</dbReference>
<organism evidence="1 2">
    <name type="scientific">Novosphingobium mathurense</name>
    <dbReference type="NCBI Taxonomy" id="428990"/>
    <lineage>
        <taxon>Bacteria</taxon>
        <taxon>Pseudomonadati</taxon>
        <taxon>Pseudomonadota</taxon>
        <taxon>Alphaproteobacteria</taxon>
        <taxon>Sphingomonadales</taxon>
        <taxon>Sphingomonadaceae</taxon>
        <taxon>Novosphingobium</taxon>
    </lineage>
</organism>